<feature type="transmembrane region" description="Helical" evidence="2">
    <location>
        <begin position="202"/>
        <end position="228"/>
    </location>
</feature>
<feature type="transmembrane region" description="Helical" evidence="2">
    <location>
        <begin position="82"/>
        <end position="101"/>
    </location>
</feature>
<organism evidence="3 4">
    <name type="scientific">Brachybacterium muris UCD-AY4</name>
    <dbReference type="NCBI Taxonomy" id="1249481"/>
    <lineage>
        <taxon>Bacteria</taxon>
        <taxon>Bacillati</taxon>
        <taxon>Actinomycetota</taxon>
        <taxon>Actinomycetes</taxon>
        <taxon>Micrococcales</taxon>
        <taxon>Dermabacteraceae</taxon>
        <taxon>Brachybacterium</taxon>
    </lineage>
</organism>
<name>A0A022L036_9MICO</name>
<evidence type="ECO:0000256" key="1">
    <source>
        <dbReference type="SAM" id="MobiDB-lite"/>
    </source>
</evidence>
<dbReference type="EMBL" id="AORC01000010">
    <property type="protein sequence ID" value="EYT49103.1"/>
    <property type="molecule type" value="Genomic_DNA"/>
</dbReference>
<keyword evidence="4" id="KW-1185">Reference proteome</keyword>
<dbReference type="Proteomes" id="UP000019754">
    <property type="component" value="Unassembled WGS sequence"/>
</dbReference>
<keyword evidence="2" id="KW-0472">Membrane</keyword>
<keyword evidence="2" id="KW-1133">Transmembrane helix</keyword>
<feature type="transmembrane region" description="Helical" evidence="2">
    <location>
        <begin position="313"/>
        <end position="337"/>
    </location>
</feature>
<dbReference type="STRING" id="1249481.D641_0109050"/>
<feature type="transmembrane region" description="Helical" evidence="2">
    <location>
        <begin position="173"/>
        <end position="190"/>
    </location>
</feature>
<feature type="transmembrane region" description="Helical" evidence="2">
    <location>
        <begin position="52"/>
        <end position="70"/>
    </location>
</feature>
<feature type="region of interest" description="Disordered" evidence="1">
    <location>
        <begin position="390"/>
        <end position="414"/>
    </location>
</feature>
<feature type="transmembrane region" description="Helical" evidence="2">
    <location>
        <begin position="113"/>
        <end position="130"/>
    </location>
</feature>
<feature type="transmembrane region" description="Helical" evidence="2">
    <location>
        <begin position="137"/>
        <end position="161"/>
    </location>
</feature>
<evidence type="ECO:0000313" key="4">
    <source>
        <dbReference type="Proteomes" id="UP000019754"/>
    </source>
</evidence>
<proteinExistence type="predicted"/>
<dbReference type="HOGENOM" id="CLU_051339_0_0_11"/>
<feature type="transmembrane region" description="Helical" evidence="2">
    <location>
        <begin position="349"/>
        <end position="382"/>
    </location>
</feature>
<evidence type="ECO:0000313" key="3">
    <source>
        <dbReference type="EMBL" id="EYT49103.1"/>
    </source>
</evidence>
<sequence>MSATSDYRTDALGARLRDSARSAVDEISSIKILEFALFFLLIAHSVLPLPSIGFPISNLIMAAVVGLAVFRRPTFELRSNQWVIPVFALGLFYVATLSVFQEPTELAADWQGRVIRLTVTFAFAMVIASGRIDLRSGLWGFVLALVVNVPLFLAGLLPAPYGEYLTGMIGDKNVAGLIYAVAGVLVLYLVRNPWFKYGLFSFLAYSVWLTGSRTSIAALGAAIVWSLAAPHLKALGRVLLAIAIYWLVELLQEDYSQIGAFSDREGSDLLRERIDAASEIKVQDAGFFGSGLGEAYITFTDEPYRVWFFHNSYWTLLVEGGWIWAAVIVGLTVAVMVRPWKSELTHGQIIGQALGLVLLLCALRLGEVFLTLSWAIAIGFALQVHSSPKVRSAPGADLTDRQKGLSDEYSQATA</sequence>
<dbReference type="OrthoDB" id="3767297at2"/>
<comment type="caution">
    <text evidence="3">The sequence shown here is derived from an EMBL/GenBank/DDBJ whole genome shotgun (WGS) entry which is preliminary data.</text>
</comment>
<keyword evidence="2" id="KW-0812">Transmembrane</keyword>
<evidence type="ECO:0000256" key="2">
    <source>
        <dbReference type="SAM" id="Phobius"/>
    </source>
</evidence>
<gene>
    <name evidence="3" type="ORF">D641_0109050</name>
</gene>
<reference evidence="3 4" key="1">
    <citation type="journal article" date="2013" name="Genome Announc.">
        <title>Draft genome sequence of an Actinobacterium, Brachybacterium muris strain UCD-AY4.</title>
        <authorList>
            <person name="Lo J.R."/>
            <person name="Lang J.M."/>
            <person name="Darling A.E."/>
            <person name="Eisen J.A."/>
            <person name="Coil D.A."/>
        </authorList>
    </citation>
    <scope>NUCLEOTIDE SEQUENCE [LARGE SCALE GENOMIC DNA]</scope>
    <source>
        <strain evidence="3 4">UCD-AY4</strain>
    </source>
</reference>
<protein>
    <submittedName>
        <fullName evidence="3">Zinc ABC transporter permease</fullName>
    </submittedName>
</protein>
<accession>A0A022L036</accession>
<dbReference type="AlphaFoldDB" id="A0A022L036"/>
<dbReference type="RefSeq" id="WP_017823339.1">
    <property type="nucleotide sequence ID" value="NZ_AORC01000010.1"/>
</dbReference>